<dbReference type="SMART" id="SM00954">
    <property type="entry name" value="RelA_SpoT"/>
    <property type="match status" value="1"/>
</dbReference>
<dbReference type="PROSITE" id="PS51831">
    <property type="entry name" value="HD"/>
    <property type="match status" value="1"/>
</dbReference>
<dbReference type="Pfam" id="PF02824">
    <property type="entry name" value="TGS"/>
    <property type="match status" value="1"/>
</dbReference>
<dbReference type="PROSITE" id="PS51671">
    <property type="entry name" value="ACT"/>
    <property type="match status" value="1"/>
</dbReference>
<keyword evidence="7" id="KW-1185">Reference proteome</keyword>
<evidence type="ECO:0000259" key="3">
    <source>
        <dbReference type="PROSITE" id="PS51671"/>
    </source>
</evidence>
<dbReference type="Gene3D" id="3.30.70.260">
    <property type="match status" value="1"/>
</dbReference>
<dbReference type="SUPFAM" id="SSF81271">
    <property type="entry name" value="TGS-like"/>
    <property type="match status" value="1"/>
</dbReference>
<dbReference type="InterPro" id="IPR012676">
    <property type="entry name" value="TGS-like"/>
</dbReference>
<sequence length="797" mass="88548">MRPGEKRGAGHPCHCAGRAILPGVPVSSEHGLAERGPSEHGMEDLRPLIADRPAAERERVERAYVFARDAHAGVNRKSGEPYITHPVAVATILARLGMDTDSLMAGLLHDTVEDVDGVTFEVIEENFGPDVRRIVEGETKVSKLSKQGSQQAEVGDTGRDMQAENLRQMLIAMTGDLRIIVVKLADRLHNMRTLGSMKPEKQTRIARETMEIFAPLAHRLGIGQIKWELEDLSFQYLQPDAYRYLQTRLRTRQEERDALIQGAVRQLREALEDDLELPEWVSDIDIAGRSKHLWSIHNKMQKEGKALEQIFDLLAIRVILTPRPLTVPPGTDEKRRERAEETREKRICYHTVSIVHSMWTPLPGRFKDYIAVPKPNGYQSLHTTVISQSGQPIEVQIRSRRMHEVAEYGVAAHWMYKQGSQLAQKDRENWIAQLRELQNEINDASDYLDAVKTDILSQRVRVFTPKGLAISLPAGSTPIDFAYHIHTRIGETTVGARVNGSIVPLSHKLNNGDMVEIVTSKNSKPSQGWLNFAVTRSARSKIRHHFRQQEREEALQHGHDLLERYLRKRQLPVRQLMRTKLLEEATQKLVGTRNPDDLYLALHAGKTTPSAVGRLLSPSLAQEQANVPARRGAAAPQTPAPGGVYVEGFSTTTKLAHCCNPIRGDQIMGYLTRGRGVSIHRIDCPNMIRLLKDEPERCVAASWDSGTPGGTIVDLDVVAPDRAGLLADVLSILATEKHSPMKVEAGVGADSTAHIYLRVAVTGNSGLEALRSAILRVPGVTDVLRVGKNGGRGRVSA</sequence>
<feature type="domain" description="ACT" evidence="3">
    <location>
        <begin position="714"/>
        <end position="788"/>
    </location>
</feature>
<evidence type="ECO:0000313" key="7">
    <source>
        <dbReference type="Proteomes" id="UP001401887"/>
    </source>
</evidence>
<dbReference type="CDD" id="cd04876">
    <property type="entry name" value="ACT_RelA-SpoT"/>
    <property type="match status" value="1"/>
</dbReference>
<dbReference type="CDD" id="cd00077">
    <property type="entry name" value="HDc"/>
    <property type="match status" value="1"/>
</dbReference>
<dbReference type="PANTHER" id="PTHR43061">
    <property type="entry name" value="GTP DIPHOSPHOKINASE RSH1, CHLOROPLASTIC-RELATED"/>
    <property type="match status" value="1"/>
</dbReference>
<feature type="domain" description="TGS" evidence="5">
    <location>
        <begin position="458"/>
        <end position="519"/>
    </location>
</feature>
<evidence type="ECO:0000259" key="4">
    <source>
        <dbReference type="PROSITE" id="PS51831"/>
    </source>
</evidence>
<dbReference type="InterPro" id="IPR012675">
    <property type="entry name" value="Beta-grasp_dom_sf"/>
</dbReference>
<feature type="coiled-coil region" evidence="2">
    <location>
        <begin position="420"/>
        <end position="454"/>
    </location>
</feature>
<dbReference type="SUPFAM" id="SSF55021">
    <property type="entry name" value="ACT-like"/>
    <property type="match status" value="1"/>
</dbReference>
<organism evidence="6 7">
    <name type="scientific">Deinococcus carri</name>
    <dbReference type="NCBI Taxonomy" id="1211323"/>
    <lineage>
        <taxon>Bacteria</taxon>
        <taxon>Thermotogati</taxon>
        <taxon>Deinococcota</taxon>
        <taxon>Deinococci</taxon>
        <taxon>Deinococcales</taxon>
        <taxon>Deinococcaceae</taxon>
        <taxon>Deinococcus</taxon>
    </lineage>
</organism>
<dbReference type="InterPro" id="IPR006674">
    <property type="entry name" value="HD_domain"/>
</dbReference>
<feature type="domain" description="HD" evidence="4">
    <location>
        <begin position="82"/>
        <end position="191"/>
    </location>
</feature>
<evidence type="ECO:0000313" key="6">
    <source>
        <dbReference type="EMBL" id="GAA5512011.1"/>
    </source>
</evidence>
<evidence type="ECO:0000259" key="5">
    <source>
        <dbReference type="PROSITE" id="PS51880"/>
    </source>
</evidence>
<dbReference type="InterPro" id="IPR003607">
    <property type="entry name" value="HD/PDEase_dom"/>
</dbReference>
<dbReference type="Pfam" id="PF04607">
    <property type="entry name" value="RelA_SpoT"/>
    <property type="match status" value="1"/>
</dbReference>
<gene>
    <name evidence="6" type="primary">relA</name>
    <name evidence="6" type="ORF">Dcar01_00725</name>
</gene>
<dbReference type="Pfam" id="PF19296">
    <property type="entry name" value="RelA_AH_RIS"/>
    <property type="match status" value="1"/>
</dbReference>
<dbReference type="Gene3D" id="3.10.20.30">
    <property type="match status" value="1"/>
</dbReference>
<dbReference type="SUPFAM" id="SSF81301">
    <property type="entry name" value="Nucleotidyltransferase"/>
    <property type="match status" value="1"/>
</dbReference>
<dbReference type="InterPro" id="IPR033655">
    <property type="entry name" value="TGS_RelA/SpoT"/>
</dbReference>
<dbReference type="Pfam" id="PF13328">
    <property type="entry name" value="HD_4"/>
    <property type="match status" value="1"/>
</dbReference>
<dbReference type="SUPFAM" id="SSF109604">
    <property type="entry name" value="HD-domain/PDEase-like"/>
    <property type="match status" value="1"/>
</dbReference>
<dbReference type="Gene3D" id="3.30.460.10">
    <property type="entry name" value="Beta Polymerase, domain 2"/>
    <property type="match status" value="1"/>
</dbReference>
<dbReference type="PANTHER" id="PTHR43061:SF1">
    <property type="entry name" value="GTP DIPHOSPHOKINASE RSH1, CHLOROPLASTIC-RELATED"/>
    <property type="match status" value="1"/>
</dbReference>
<reference evidence="6 7" key="1">
    <citation type="submission" date="2024-02" db="EMBL/GenBank/DDBJ databases">
        <title>Deinococcus carri NBRC 110142.</title>
        <authorList>
            <person name="Ichikawa N."/>
            <person name="Katano-Makiyama Y."/>
            <person name="Hidaka K."/>
        </authorList>
    </citation>
    <scope>NUCLEOTIDE SEQUENCE [LARGE SCALE GENOMIC DNA]</scope>
    <source>
        <strain evidence="6 7">NBRC 110142</strain>
    </source>
</reference>
<dbReference type="Gene3D" id="1.10.3210.10">
    <property type="entry name" value="Hypothetical protein af1432"/>
    <property type="match status" value="1"/>
</dbReference>
<evidence type="ECO:0000256" key="1">
    <source>
        <dbReference type="ARBA" id="ARBA00007476"/>
    </source>
</evidence>
<dbReference type="InterPro" id="IPR004095">
    <property type="entry name" value="TGS"/>
</dbReference>
<dbReference type="Proteomes" id="UP001401887">
    <property type="component" value="Unassembled WGS sequence"/>
</dbReference>
<dbReference type="InterPro" id="IPR007685">
    <property type="entry name" value="RelA_SpoT"/>
</dbReference>
<dbReference type="CDD" id="cd05399">
    <property type="entry name" value="NT_Rel-Spo_like"/>
    <property type="match status" value="1"/>
</dbReference>
<dbReference type="Pfam" id="PF13291">
    <property type="entry name" value="ACT_4"/>
    <property type="match status" value="1"/>
</dbReference>
<comment type="caution">
    <text evidence="6">The sequence shown here is derived from an EMBL/GenBank/DDBJ whole genome shotgun (WGS) entry which is preliminary data.</text>
</comment>
<dbReference type="EMBL" id="BAABRP010000001">
    <property type="protein sequence ID" value="GAA5512011.1"/>
    <property type="molecule type" value="Genomic_DNA"/>
</dbReference>
<name>A0ABP9W3S3_9DEIO</name>
<dbReference type="InterPro" id="IPR045600">
    <property type="entry name" value="RelA/SpoT_AH_RIS"/>
</dbReference>
<accession>A0ABP9W3S3</accession>
<dbReference type="InterPro" id="IPR045865">
    <property type="entry name" value="ACT-like_dom_sf"/>
</dbReference>
<dbReference type="CDD" id="cd01668">
    <property type="entry name" value="TGS_RSH"/>
    <property type="match status" value="1"/>
</dbReference>
<keyword evidence="2" id="KW-0175">Coiled coil</keyword>
<proteinExistence type="inferred from homology"/>
<protein>
    <submittedName>
        <fullName evidence="6">GTP pyrophosphokinase</fullName>
    </submittedName>
</protein>
<comment type="similarity">
    <text evidence="1">Belongs to the RelA/SpoT family.</text>
</comment>
<dbReference type="InterPro" id="IPR002912">
    <property type="entry name" value="ACT_dom"/>
</dbReference>
<dbReference type="SMART" id="SM00471">
    <property type="entry name" value="HDc"/>
    <property type="match status" value="1"/>
</dbReference>
<dbReference type="PROSITE" id="PS51880">
    <property type="entry name" value="TGS"/>
    <property type="match status" value="1"/>
</dbReference>
<evidence type="ECO:0000256" key="2">
    <source>
        <dbReference type="SAM" id="Coils"/>
    </source>
</evidence>
<dbReference type="InterPro" id="IPR043519">
    <property type="entry name" value="NT_sf"/>
</dbReference>